<dbReference type="InterPro" id="IPR025110">
    <property type="entry name" value="AMP-bd_C"/>
</dbReference>
<dbReference type="OrthoDB" id="9803968at2"/>
<dbReference type="InterPro" id="IPR045851">
    <property type="entry name" value="AMP-bd_C_sf"/>
</dbReference>
<accession>A0A5C5RTZ0</accession>
<comment type="caution">
    <text evidence="5">The sequence shown here is derived from an EMBL/GenBank/DDBJ whole genome shotgun (WGS) entry which is preliminary data.</text>
</comment>
<dbReference type="GO" id="GO:0031956">
    <property type="term" value="F:medium-chain fatty acid-CoA ligase activity"/>
    <property type="evidence" value="ECO:0007669"/>
    <property type="project" value="TreeGrafter"/>
</dbReference>
<dbReference type="GO" id="GO:0006631">
    <property type="term" value="P:fatty acid metabolic process"/>
    <property type="evidence" value="ECO:0007669"/>
    <property type="project" value="TreeGrafter"/>
</dbReference>
<dbReference type="Gene3D" id="3.30.300.30">
    <property type="match status" value="1"/>
</dbReference>
<dbReference type="PANTHER" id="PTHR43201">
    <property type="entry name" value="ACYL-COA SYNTHETASE"/>
    <property type="match status" value="1"/>
</dbReference>
<dbReference type="InterPro" id="IPR020845">
    <property type="entry name" value="AMP-binding_CS"/>
</dbReference>
<dbReference type="Gene3D" id="3.40.50.12780">
    <property type="entry name" value="N-terminal domain of ligase-like"/>
    <property type="match status" value="1"/>
</dbReference>
<dbReference type="InterPro" id="IPR042099">
    <property type="entry name" value="ANL_N_sf"/>
</dbReference>
<dbReference type="EMBL" id="VIGV01000001">
    <property type="protein sequence ID" value="TWS26052.1"/>
    <property type="molecule type" value="Genomic_DNA"/>
</dbReference>
<feature type="domain" description="AMP-dependent synthetase/ligase" evidence="3">
    <location>
        <begin position="37"/>
        <end position="407"/>
    </location>
</feature>
<dbReference type="AlphaFoldDB" id="A0A5C5RTZ0"/>
<evidence type="ECO:0000313" key="6">
    <source>
        <dbReference type="Proteomes" id="UP000319792"/>
    </source>
</evidence>
<name>A0A5C5RTZ0_9ACTN</name>
<dbReference type="Pfam" id="PF13193">
    <property type="entry name" value="AMP-binding_C"/>
    <property type="match status" value="1"/>
</dbReference>
<reference evidence="5 6" key="2">
    <citation type="submission" date="2019-08" db="EMBL/GenBank/DDBJ databases">
        <title>Tsukamurella conjunctivitidis sp. nov., Tsukamurella assacharolytica sp. nov. and Tsukamurella sputae sp. nov. isolated from patients with conjunctivitis, bacteraemia (lymphoma) and respiratory infection (sputum) in Hong Kong.</title>
        <authorList>
            <person name="Fok K.M.N."/>
            <person name="Fong J.Y.H."/>
        </authorList>
    </citation>
    <scope>NUCLEOTIDE SEQUENCE [LARGE SCALE GENOMIC DNA]</scope>
    <source>
        <strain evidence="5 6">HKU70</strain>
    </source>
</reference>
<proteinExistence type="inferred from homology"/>
<reference evidence="5 6" key="1">
    <citation type="submission" date="2019-06" db="EMBL/GenBank/DDBJ databases">
        <authorList>
            <person name="Teng J.L.L."/>
            <person name="Lee H.H."/>
            <person name="Lau S.K.P."/>
            <person name="Woo P.C.Y."/>
        </authorList>
    </citation>
    <scope>NUCLEOTIDE SEQUENCE [LARGE SCALE GENOMIC DNA]</scope>
    <source>
        <strain evidence="5 6">HKU70</strain>
    </source>
</reference>
<protein>
    <submittedName>
        <fullName evidence="5">AMP-binding protein</fullName>
    </submittedName>
</protein>
<keyword evidence="2" id="KW-0436">Ligase</keyword>
<evidence type="ECO:0000256" key="1">
    <source>
        <dbReference type="ARBA" id="ARBA00006432"/>
    </source>
</evidence>
<comment type="similarity">
    <text evidence="1">Belongs to the ATP-dependent AMP-binding enzyme family.</text>
</comment>
<sequence>MTPHDWDGRLVRYPAERAAAYRASGAWSAEPTTARLHESAVAHADRIALITADAEYTYRELDERTDRIAAGLAALGLRPGDPVIFQVNNRDATVLAWYGVLKAGLIPVATLAQHRRHEIGHISEKVGAAAHLVEAGLSFDLVAFAREIADGHPTLRHILTIGATAAEPGTTRIEDLGAEIGPAEARALVESIEAGIDPEDVAVFQLSGGTTGVPKVIPRIHAEYWNNGRYYAGVFGWTRDSRIAHLIPVIHNAGISCAVHAAHSVGATLVLGTPDAVASFPLLERSGVTDVLIGHGHYQPAGSAAFDPVLKTVRRTVLSGAKVPPELFAKLDDGDRHWAGQMFGMSEGMFLVTPLDAPAAARAATVGLPIAPEDEIRILDRNGETEVEPGAVGELCCRGPYTIPGYFGAPEHNATAFTSDGFYRTGDLAARREIEGRRYVAIEGRIKDLINRGGEKVNAEEVELLLLRHEGIAAAAVVAMPDERLGEKACAFLVSATGEELTMAEVQAHMDGLGVAKFKWPERLVWVPALPQTNVGKVNKKVMRADIVQLLASEAREGALQ</sequence>
<dbReference type="SUPFAM" id="SSF56801">
    <property type="entry name" value="Acetyl-CoA synthetase-like"/>
    <property type="match status" value="1"/>
</dbReference>
<keyword evidence="6" id="KW-1185">Reference proteome</keyword>
<organism evidence="5 6">
    <name type="scientific">Tsukamurella sputi</name>
    <dbReference type="NCBI Taxonomy" id="2591848"/>
    <lineage>
        <taxon>Bacteria</taxon>
        <taxon>Bacillati</taxon>
        <taxon>Actinomycetota</taxon>
        <taxon>Actinomycetes</taxon>
        <taxon>Mycobacteriales</taxon>
        <taxon>Tsukamurellaceae</taxon>
        <taxon>Tsukamurella</taxon>
    </lineage>
</organism>
<dbReference type="PANTHER" id="PTHR43201:SF5">
    <property type="entry name" value="MEDIUM-CHAIN ACYL-COA LIGASE ACSF2, MITOCHONDRIAL"/>
    <property type="match status" value="1"/>
</dbReference>
<evidence type="ECO:0000256" key="2">
    <source>
        <dbReference type="ARBA" id="ARBA00022598"/>
    </source>
</evidence>
<evidence type="ECO:0000313" key="5">
    <source>
        <dbReference type="EMBL" id="TWS26052.1"/>
    </source>
</evidence>
<gene>
    <name evidence="5" type="ORF">FK268_02030</name>
</gene>
<dbReference type="InterPro" id="IPR000873">
    <property type="entry name" value="AMP-dep_synth/lig_dom"/>
</dbReference>
<dbReference type="Pfam" id="PF00501">
    <property type="entry name" value="AMP-binding"/>
    <property type="match status" value="1"/>
</dbReference>
<dbReference type="PROSITE" id="PS00455">
    <property type="entry name" value="AMP_BINDING"/>
    <property type="match status" value="1"/>
</dbReference>
<dbReference type="RefSeq" id="WP_146430612.1">
    <property type="nucleotide sequence ID" value="NZ_VIGV01000001.1"/>
</dbReference>
<dbReference type="Proteomes" id="UP000319792">
    <property type="component" value="Unassembled WGS sequence"/>
</dbReference>
<feature type="domain" description="AMP-binding enzyme C-terminal" evidence="4">
    <location>
        <begin position="461"/>
        <end position="537"/>
    </location>
</feature>
<evidence type="ECO:0000259" key="3">
    <source>
        <dbReference type="Pfam" id="PF00501"/>
    </source>
</evidence>
<evidence type="ECO:0000259" key="4">
    <source>
        <dbReference type="Pfam" id="PF13193"/>
    </source>
</evidence>